<evidence type="ECO:0000313" key="1">
    <source>
        <dbReference type="EMBL" id="ETW03606.1"/>
    </source>
</evidence>
<gene>
    <name evidence="1" type="ORF">H310_05010</name>
</gene>
<dbReference type="EMBL" id="KI913959">
    <property type="protein sequence ID" value="ETW03606.1"/>
    <property type="molecule type" value="Genomic_DNA"/>
</dbReference>
<accession>A0A024UB09</accession>
<organism evidence="1">
    <name type="scientific">Aphanomyces invadans</name>
    <dbReference type="NCBI Taxonomy" id="157072"/>
    <lineage>
        <taxon>Eukaryota</taxon>
        <taxon>Sar</taxon>
        <taxon>Stramenopiles</taxon>
        <taxon>Oomycota</taxon>
        <taxon>Saprolegniomycetes</taxon>
        <taxon>Saprolegniales</taxon>
        <taxon>Verrucalvaceae</taxon>
        <taxon>Aphanomyces</taxon>
    </lineage>
</organism>
<proteinExistence type="predicted"/>
<dbReference type="AlphaFoldDB" id="A0A024UB09"/>
<protein>
    <submittedName>
        <fullName evidence="1">Uncharacterized protein</fullName>
    </submittedName>
</protein>
<reference evidence="1" key="1">
    <citation type="submission" date="2013-12" db="EMBL/GenBank/DDBJ databases">
        <title>The Genome Sequence of Aphanomyces invadans NJM9701.</title>
        <authorList>
            <consortium name="The Broad Institute Genomics Platform"/>
            <person name="Russ C."/>
            <person name="Tyler B."/>
            <person name="van West P."/>
            <person name="Dieguez-Uribeondo J."/>
            <person name="Young S.K."/>
            <person name="Zeng Q."/>
            <person name="Gargeya S."/>
            <person name="Fitzgerald M."/>
            <person name="Abouelleil A."/>
            <person name="Alvarado L."/>
            <person name="Chapman S.B."/>
            <person name="Gainer-Dewar J."/>
            <person name="Goldberg J."/>
            <person name="Griggs A."/>
            <person name="Gujja S."/>
            <person name="Hansen M."/>
            <person name="Howarth C."/>
            <person name="Imamovic A."/>
            <person name="Ireland A."/>
            <person name="Larimer J."/>
            <person name="McCowan C."/>
            <person name="Murphy C."/>
            <person name="Pearson M."/>
            <person name="Poon T.W."/>
            <person name="Priest M."/>
            <person name="Roberts A."/>
            <person name="Saif S."/>
            <person name="Shea T."/>
            <person name="Sykes S."/>
            <person name="Wortman J."/>
            <person name="Nusbaum C."/>
            <person name="Birren B."/>
        </authorList>
    </citation>
    <scope>NUCLEOTIDE SEQUENCE [LARGE SCALE GENOMIC DNA]</scope>
    <source>
        <strain evidence="1">NJM9701</strain>
    </source>
</reference>
<name>A0A024UB09_9STRA</name>
<dbReference type="RefSeq" id="XP_008867835.1">
    <property type="nucleotide sequence ID" value="XM_008869613.1"/>
</dbReference>
<dbReference type="VEuPathDB" id="FungiDB:H310_05010"/>
<sequence>MATQEAVAEGVLGVVECMVECIEAFHLYLPTSTSDEIAVTLHALCVAVSVSSPASSLLDVYAMTATLVHNFIPWRALSCAPQLQTLAGQDDNDYSYEIQEMHRLVQSCVQYTHRHRLTRGCNLIHEQYKNPWPHTELAQVAEDPVEDRWTPEGELVYARKNVFNNAFAPLHDCRRYARHRLPDAAIYKALRTIVRQNIVAREVNRIAQLNQPKPDTHPDNDDVNEVDNEGTAVVFASASQEGLYDV</sequence>
<dbReference type="OrthoDB" id="10501864at2759"/>
<dbReference type="GeneID" id="20082060"/>